<evidence type="ECO:0000256" key="2">
    <source>
        <dbReference type="SAM" id="Phobius"/>
    </source>
</evidence>
<keyword evidence="2" id="KW-1133">Transmembrane helix</keyword>
<feature type="region of interest" description="Disordered" evidence="1">
    <location>
        <begin position="133"/>
        <end position="186"/>
    </location>
</feature>
<feature type="compositionally biased region" description="Basic and acidic residues" evidence="1">
    <location>
        <begin position="53"/>
        <end position="64"/>
    </location>
</feature>
<dbReference type="Proteomes" id="UP000250043">
    <property type="component" value="Unassembled WGS sequence"/>
</dbReference>
<proteinExistence type="predicted"/>
<dbReference type="AlphaFoldDB" id="A0A8E2DRB3"/>
<gene>
    <name evidence="4" type="ORF">OBBRIDRAFT_817205</name>
</gene>
<evidence type="ECO:0000313" key="5">
    <source>
        <dbReference type="Proteomes" id="UP000250043"/>
    </source>
</evidence>
<dbReference type="OrthoDB" id="3269725at2759"/>
<protein>
    <recommendedName>
        <fullName evidence="3">DUF6535 domain-containing protein</fullName>
    </recommendedName>
</protein>
<feature type="domain" description="DUF6535" evidence="3">
    <location>
        <begin position="191"/>
        <end position="365"/>
    </location>
</feature>
<feature type="compositionally biased region" description="Basic and acidic residues" evidence="1">
    <location>
        <begin position="170"/>
        <end position="186"/>
    </location>
</feature>
<feature type="transmembrane region" description="Helical" evidence="2">
    <location>
        <begin position="369"/>
        <end position="388"/>
    </location>
</feature>
<feature type="transmembrane region" description="Helical" evidence="2">
    <location>
        <begin position="213"/>
        <end position="232"/>
    </location>
</feature>
<keyword evidence="5" id="KW-1185">Reference proteome</keyword>
<sequence>MTTSALDLRLESLLGSGAIPVLGEVVEGARPTGVAPANEARATASVWGLSAEDKDVSPEEHRDLSSSTHTPRAGNPPAYLLSVSDFPLGGDDFGRPSPAYSRLSYTFDNPAILRGENHEDHAATMSQDFYIRSQRNDPRTPSPRSQASLQHGRPQHAGKMRSQATMGPEPDPHMKENDDNPPELYHDRDMWDMYLDQAFPEDKETSDGWDSDLDSMLIFAAIFSAVLTAFVIESYQSLQPNSADTSVVLLQAILMGLQANSTPPLPAAVTSQFRPTGSAVRVNIYWFASLIISLSTALIAILAKQWVHFLHSGLSPVRETRVRQRQYRMDGLQKWRLPAVLSFLPVLLHIALLLFFAGLLDFAWSLNRAVAITSFILVFVTFLTYAAANDGVGYFAHLQIVASAEASSATGVTRRDIGHME</sequence>
<dbReference type="EMBL" id="KV722344">
    <property type="protein sequence ID" value="OCH94360.1"/>
    <property type="molecule type" value="Genomic_DNA"/>
</dbReference>
<feature type="transmembrane region" description="Helical" evidence="2">
    <location>
        <begin position="335"/>
        <end position="357"/>
    </location>
</feature>
<dbReference type="Pfam" id="PF20153">
    <property type="entry name" value="DUF6535"/>
    <property type="match status" value="1"/>
</dbReference>
<keyword evidence="2" id="KW-0812">Transmembrane</keyword>
<dbReference type="InterPro" id="IPR045338">
    <property type="entry name" value="DUF6535"/>
</dbReference>
<feature type="region of interest" description="Disordered" evidence="1">
    <location>
        <begin position="53"/>
        <end position="76"/>
    </location>
</feature>
<reference evidence="4 5" key="1">
    <citation type="submission" date="2016-07" db="EMBL/GenBank/DDBJ databases">
        <title>Draft genome of the white-rot fungus Obba rivulosa 3A-2.</title>
        <authorList>
            <consortium name="DOE Joint Genome Institute"/>
            <person name="Miettinen O."/>
            <person name="Riley R."/>
            <person name="Acob R."/>
            <person name="Barry K."/>
            <person name="Cullen D."/>
            <person name="De Vries R."/>
            <person name="Hainaut M."/>
            <person name="Hatakka A."/>
            <person name="Henrissat B."/>
            <person name="Hilden K."/>
            <person name="Kuo R."/>
            <person name="Labutti K."/>
            <person name="Lipzen A."/>
            <person name="Makela M.R."/>
            <person name="Sandor L."/>
            <person name="Spatafora J.W."/>
            <person name="Grigoriev I.V."/>
            <person name="Hibbett D.S."/>
        </authorList>
    </citation>
    <scope>NUCLEOTIDE SEQUENCE [LARGE SCALE GENOMIC DNA]</scope>
    <source>
        <strain evidence="4 5">3A-2</strain>
    </source>
</reference>
<name>A0A8E2DRB3_9APHY</name>
<evidence type="ECO:0000256" key="1">
    <source>
        <dbReference type="SAM" id="MobiDB-lite"/>
    </source>
</evidence>
<evidence type="ECO:0000259" key="3">
    <source>
        <dbReference type="Pfam" id="PF20153"/>
    </source>
</evidence>
<organism evidence="4 5">
    <name type="scientific">Obba rivulosa</name>
    <dbReference type="NCBI Taxonomy" id="1052685"/>
    <lineage>
        <taxon>Eukaryota</taxon>
        <taxon>Fungi</taxon>
        <taxon>Dikarya</taxon>
        <taxon>Basidiomycota</taxon>
        <taxon>Agaricomycotina</taxon>
        <taxon>Agaricomycetes</taxon>
        <taxon>Polyporales</taxon>
        <taxon>Gelatoporiaceae</taxon>
        <taxon>Obba</taxon>
    </lineage>
</organism>
<evidence type="ECO:0000313" key="4">
    <source>
        <dbReference type="EMBL" id="OCH94360.1"/>
    </source>
</evidence>
<keyword evidence="2" id="KW-0472">Membrane</keyword>
<feature type="transmembrane region" description="Helical" evidence="2">
    <location>
        <begin position="284"/>
        <end position="303"/>
    </location>
</feature>
<accession>A0A8E2DRB3</accession>